<dbReference type="STRING" id="593133.SAMN04488006_2394"/>
<sequence>MIVGLRGIENCIIFNIVNKIGMKECLIFIIDALKDLAPLFISVIAIWLTTRYQNHSKKMETDRMLKELFAEFNERYDKINNKLDVISKLSVEQWNELSQTKQSENEGVIVDFFNICAEEYYWHKEGRINGNIWTSWEKGMNDIYNRSEIIQNIWEQECQNSGFQSYYITKPNTFFKVSKI</sequence>
<gene>
    <name evidence="1" type="ORF">SAMN04488006_2394</name>
</gene>
<dbReference type="Proteomes" id="UP000199312">
    <property type="component" value="Unassembled WGS sequence"/>
</dbReference>
<keyword evidence="2" id="KW-1185">Reference proteome</keyword>
<protein>
    <submittedName>
        <fullName evidence="1">Uncharacterized protein</fullName>
    </submittedName>
</protein>
<dbReference type="AlphaFoldDB" id="A0A1I6REG4"/>
<reference evidence="2" key="1">
    <citation type="submission" date="2016-10" db="EMBL/GenBank/DDBJ databases">
        <authorList>
            <person name="Varghese N."/>
            <person name="Submissions S."/>
        </authorList>
    </citation>
    <scope>NUCLEOTIDE SEQUENCE [LARGE SCALE GENOMIC DNA]</scope>
    <source>
        <strain evidence="2">DSM 24450</strain>
    </source>
</reference>
<evidence type="ECO:0000313" key="2">
    <source>
        <dbReference type="Proteomes" id="UP000199312"/>
    </source>
</evidence>
<dbReference type="EMBL" id="FOZP01000006">
    <property type="protein sequence ID" value="SFS63131.1"/>
    <property type="molecule type" value="Genomic_DNA"/>
</dbReference>
<name>A0A1I6REG4_9FLAO</name>
<evidence type="ECO:0000313" key="1">
    <source>
        <dbReference type="EMBL" id="SFS63131.1"/>
    </source>
</evidence>
<accession>A0A1I6REG4</accession>
<organism evidence="1 2">
    <name type="scientific">Lutibacter maritimus</name>
    <dbReference type="NCBI Taxonomy" id="593133"/>
    <lineage>
        <taxon>Bacteria</taxon>
        <taxon>Pseudomonadati</taxon>
        <taxon>Bacteroidota</taxon>
        <taxon>Flavobacteriia</taxon>
        <taxon>Flavobacteriales</taxon>
        <taxon>Flavobacteriaceae</taxon>
        <taxon>Lutibacter</taxon>
    </lineage>
</organism>
<proteinExistence type="predicted"/>